<reference evidence="3" key="1">
    <citation type="journal article" date="2014" name="Genome Announc.">
        <title>Draft genome sequence of the plant-pathogenic soil fungus Rhizoctonia solani anastomosis group 3 strain Rhs1AP.</title>
        <authorList>
            <person name="Cubeta M.A."/>
            <person name="Thomas E."/>
            <person name="Dean R.A."/>
            <person name="Jabaji S."/>
            <person name="Neate S.M."/>
            <person name="Tavantzis S."/>
            <person name="Toda T."/>
            <person name="Vilgalys R."/>
            <person name="Bharathan N."/>
            <person name="Fedorova-Abrams N."/>
            <person name="Pakala S.B."/>
            <person name="Pakala S.M."/>
            <person name="Zafar N."/>
            <person name="Joardar V."/>
            <person name="Losada L."/>
            <person name="Nierman W.C."/>
        </authorList>
    </citation>
    <scope>NUCLEOTIDE SEQUENCE [LARGE SCALE GENOMIC DNA]</scope>
    <source>
        <strain evidence="3">AG-3</strain>
    </source>
</reference>
<sequence>MCLYPVHATQLPNSGTFAAAKPLKPLLATNLTSTPSSESPPLPPNSSHPAYSARRHFSTSGGSKIKRPPMGYHVVFQF</sequence>
<protein>
    <submittedName>
        <fullName evidence="2">Uncharacterized protein</fullName>
    </submittedName>
</protein>
<accession>A0A0A1UJY9</accession>
<evidence type="ECO:0000256" key="1">
    <source>
        <dbReference type="SAM" id="MobiDB-lite"/>
    </source>
</evidence>
<evidence type="ECO:0000313" key="3">
    <source>
        <dbReference type="Proteomes" id="UP000030108"/>
    </source>
</evidence>
<comment type="caution">
    <text evidence="2">The sequence shown here is derived from an EMBL/GenBank/DDBJ whole genome shotgun (WGS) entry which is preliminary data.</text>
</comment>
<proteinExistence type="predicted"/>
<organism evidence="2 3">
    <name type="scientific">Rhizoctonia solani AG-3 Rhs1AP</name>
    <dbReference type="NCBI Taxonomy" id="1086054"/>
    <lineage>
        <taxon>Eukaryota</taxon>
        <taxon>Fungi</taxon>
        <taxon>Dikarya</taxon>
        <taxon>Basidiomycota</taxon>
        <taxon>Agaricomycotina</taxon>
        <taxon>Agaricomycetes</taxon>
        <taxon>Cantharellales</taxon>
        <taxon>Ceratobasidiaceae</taxon>
        <taxon>Rhizoctonia</taxon>
    </lineage>
</organism>
<evidence type="ECO:0000313" key="2">
    <source>
        <dbReference type="EMBL" id="EUC58558.1"/>
    </source>
</evidence>
<dbReference type="EMBL" id="JATN01000321">
    <property type="protein sequence ID" value="EUC58558.1"/>
    <property type="molecule type" value="Genomic_DNA"/>
</dbReference>
<feature type="region of interest" description="Disordered" evidence="1">
    <location>
        <begin position="29"/>
        <end position="65"/>
    </location>
</feature>
<dbReference type="Proteomes" id="UP000030108">
    <property type="component" value="Unassembled WGS sequence"/>
</dbReference>
<gene>
    <name evidence="2" type="ORF">RSOL_262630</name>
</gene>
<name>A0A0A1UJY9_9AGAM</name>
<dbReference type="AlphaFoldDB" id="A0A0A1UJY9"/>